<evidence type="ECO:0000256" key="1">
    <source>
        <dbReference type="ARBA" id="ARBA00000085"/>
    </source>
</evidence>
<dbReference type="Pfam" id="PF02518">
    <property type="entry name" value="HATPase_c"/>
    <property type="match status" value="1"/>
</dbReference>
<dbReference type="PROSITE" id="PS50113">
    <property type="entry name" value="PAC"/>
    <property type="match status" value="4"/>
</dbReference>
<dbReference type="Gene3D" id="2.10.70.100">
    <property type="match status" value="1"/>
</dbReference>
<dbReference type="InterPro" id="IPR035965">
    <property type="entry name" value="PAS-like_dom_sf"/>
</dbReference>
<dbReference type="PRINTS" id="PR00344">
    <property type="entry name" value="BCTRLSENSOR"/>
</dbReference>
<dbReference type="Pfam" id="PF00512">
    <property type="entry name" value="HisKA"/>
    <property type="match status" value="1"/>
</dbReference>
<protein>
    <recommendedName>
        <fullName evidence="2">histidine kinase</fullName>
        <ecNumber evidence="2">2.7.13.3</ecNumber>
    </recommendedName>
</protein>
<comment type="catalytic activity">
    <reaction evidence="1">
        <text>ATP + protein L-histidine = ADP + protein N-phospho-L-histidine.</text>
        <dbReference type="EC" id="2.7.13.3"/>
    </reaction>
</comment>
<dbReference type="SUPFAM" id="SSF47384">
    <property type="entry name" value="Homodimeric domain of signal transducing histidine kinase"/>
    <property type="match status" value="1"/>
</dbReference>
<dbReference type="Pfam" id="PF13185">
    <property type="entry name" value="GAF_2"/>
    <property type="match status" value="1"/>
</dbReference>
<dbReference type="PANTHER" id="PTHR43304">
    <property type="entry name" value="PHYTOCHROME-LIKE PROTEIN CPH1"/>
    <property type="match status" value="1"/>
</dbReference>
<dbReference type="InterPro" id="IPR029016">
    <property type="entry name" value="GAF-like_dom_sf"/>
</dbReference>
<dbReference type="SUPFAM" id="SSF55781">
    <property type="entry name" value="GAF domain-like"/>
    <property type="match status" value="1"/>
</dbReference>
<dbReference type="InterPro" id="IPR005467">
    <property type="entry name" value="His_kinase_dom"/>
</dbReference>
<dbReference type="InterPro" id="IPR052162">
    <property type="entry name" value="Sensor_kinase/Photoreceptor"/>
</dbReference>
<proteinExistence type="predicted"/>
<evidence type="ECO:0000313" key="10">
    <source>
        <dbReference type="EMBL" id="MCP1375137.1"/>
    </source>
</evidence>
<dbReference type="EC" id="2.7.13.3" evidence="2"/>
<evidence type="ECO:0000256" key="6">
    <source>
        <dbReference type="SAM" id="MobiDB-lite"/>
    </source>
</evidence>
<dbReference type="CDD" id="cd00082">
    <property type="entry name" value="HisKA"/>
    <property type="match status" value="1"/>
</dbReference>
<dbReference type="InterPro" id="IPR003594">
    <property type="entry name" value="HATPase_dom"/>
</dbReference>
<dbReference type="SMART" id="SM00065">
    <property type="entry name" value="GAF"/>
    <property type="match status" value="1"/>
</dbReference>
<dbReference type="InterPro" id="IPR001610">
    <property type="entry name" value="PAC"/>
</dbReference>
<evidence type="ECO:0000259" key="7">
    <source>
        <dbReference type="PROSITE" id="PS50109"/>
    </source>
</evidence>
<dbReference type="RefSeq" id="WP_253567386.1">
    <property type="nucleotide sequence ID" value="NZ_JAMZEK010000003.1"/>
</dbReference>
<dbReference type="InterPro" id="IPR000700">
    <property type="entry name" value="PAS-assoc_C"/>
</dbReference>
<sequence>MGKNQAQGAFSPDSDREVRTGMEGEFSRVVDGLPGIIWTALPDGGVDFVNRAWCEYTGMGLQQAAGDGWLAAVHPEDLAELRKGWSSILASHPPQEMRARMRRADGAWRWFVLRAGPVRDAAGKLAHWSVMATDIEDHRQPGAIASPSVGAFAMIADALPASVLLMTPDGEIEYSNRQSQEFRGATLEQQRGWKSADLIHPDELPAAIEAWERCVKSGDLFDMEFRARRFDGVYRWFHVRSQPMKDEQGRITRWCTLDVDIDDRKRSEALLASAMTQLAASEDRLRATIDTVPGFVWRAAPDGSVEFLNQRWCDYTGLSLADSLGIGWTSVIHPDDGPALGSYWQALLQAGEPGSFEARLRRGDGAYRWFLIRAVPQRDDAGQVVKWYGQNTDIDDRKRAELLLEGEKRLLEMMASGAPLAPVLEALCDMAQTSLDGALCSVVLIDPKYTHAPRDSSSRLRLQKLAAPGTSAQLLEGTDGQPLEPDFSPIACAAASGEAVIADDLTAESRWDRWRSWALSHGIRASWSAPIRYSCGGVLGVFSALFQDSNADRAHRTLIAQFTHLASIAIERAHSEAALKQSQAFMSKAQRLSVTGTFSWRVGSDEIVWSEEVYRILEIDPSVTPTFALIDTRIHPEDLPAHDEMIRRQRSSPGDFEHEHRLLFPDGRVKWVHLVAHATRREDGGVEYIAGLQDITQRRLSEEALSKVRSELAHVARVASLGALTASIAHEVNQPLAGIITNASTCLRMLGAEPPNIDGARETARRTIRDGNRASDVIKRLRALFAKKEASTEPLDLNEAAREVVAMLLGELQRHGVVFHPDFADGLPMVSGDRVQLQQVILNLVLNASDAMSDIRSRPRDLRIITRLQEDGHVRLAVQDSGVGIDPADSERMFNAFYTTKSSGMGIGLSVSRSIIESHEGRLWAMANEGHGATFAFSLPCARSARARESMDDAGSVSGDARERL</sequence>
<evidence type="ECO:0000256" key="2">
    <source>
        <dbReference type="ARBA" id="ARBA00012438"/>
    </source>
</evidence>
<dbReference type="InterPro" id="IPR000014">
    <property type="entry name" value="PAS"/>
</dbReference>
<dbReference type="Pfam" id="PF08447">
    <property type="entry name" value="PAS_3"/>
    <property type="match status" value="4"/>
</dbReference>
<feature type="domain" description="PAS" evidence="8">
    <location>
        <begin position="148"/>
        <end position="218"/>
    </location>
</feature>
<evidence type="ECO:0000259" key="8">
    <source>
        <dbReference type="PROSITE" id="PS50112"/>
    </source>
</evidence>
<dbReference type="Proteomes" id="UP001204615">
    <property type="component" value="Unassembled WGS sequence"/>
</dbReference>
<organism evidence="10 11">
    <name type="scientific">Dyella lutea</name>
    <dbReference type="NCBI Taxonomy" id="2950441"/>
    <lineage>
        <taxon>Bacteria</taxon>
        <taxon>Pseudomonadati</taxon>
        <taxon>Pseudomonadota</taxon>
        <taxon>Gammaproteobacteria</taxon>
        <taxon>Lysobacterales</taxon>
        <taxon>Rhodanobacteraceae</taxon>
        <taxon>Dyella</taxon>
    </lineage>
</organism>
<evidence type="ECO:0000256" key="4">
    <source>
        <dbReference type="ARBA" id="ARBA00022679"/>
    </source>
</evidence>
<dbReference type="NCBIfam" id="TIGR00229">
    <property type="entry name" value="sensory_box"/>
    <property type="match status" value="4"/>
</dbReference>
<dbReference type="CDD" id="cd00130">
    <property type="entry name" value="PAS"/>
    <property type="match status" value="4"/>
</dbReference>
<dbReference type="InterPro" id="IPR003661">
    <property type="entry name" value="HisK_dim/P_dom"/>
</dbReference>
<feature type="domain" description="PAS" evidence="8">
    <location>
        <begin position="22"/>
        <end position="92"/>
    </location>
</feature>
<feature type="domain" description="Histidine kinase" evidence="7">
    <location>
        <begin position="727"/>
        <end position="943"/>
    </location>
</feature>
<dbReference type="PROSITE" id="PS50112">
    <property type="entry name" value="PAS"/>
    <property type="match status" value="3"/>
</dbReference>
<feature type="region of interest" description="Disordered" evidence="6">
    <location>
        <begin position="1"/>
        <end position="21"/>
    </location>
</feature>
<evidence type="ECO:0000313" key="11">
    <source>
        <dbReference type="Proteomes" id="UP001204615"/>
    </source>
</evidence>
<keyword evidence="3" id="KW-0597">Phosphoprotein</keyword>
<feature type="domain" description="PAC" evidence="9">
    <location>
        <begin position="354"/>
        <end position="406"/>
    </location>
</feature>
<reference evidence="10 11" key="1">
    <citation type="submission" date="2022-06" db="EMBL/GenBank/DDBJ databases">
        <title>Dyella sp. Sa strain:Sa Genome sequencing.</title>
        <authorList>
            <person name="Park S."/>
        </authorList>
    </citation>
    <scope>NUCLEOTIDE SEQUENCE [LARGE SCALE GENOMIC DNA]</scope>
    <source>
        <strain evidence="10 11">Sa</strain>
    </source>
</reference>
<gene>
    <name evidence="10" type="ORF">NC595_13895</name>
</gene>
<dbReference type="Gene3D" id="3.30.450.20">
    <property type="entry name" value="PAS domain"/>
    <property type="match status" value="4"/>
</dbReference>
<dbReference type="InterPro" id="IPR013655">
    <property type="entry name" value="PAS_fold_3"/>
</dbReference>
<dbReference type="SMART" id="SM00387">
    <property type="entry name" value="HATPase_c"/>
    <property type="match status" value="1"/>
</dbReference>
<name>A0ABT1FG41_9GAMM</name>
<comment type="caution">
    <text evidence="10">The sequence shown here is derived from an EMBL/GenBank/DDBJ whole genome shotgun (WGS) entry which is preliminary data.</text>
</comment>
<dbReference type="PROSITE" id="PS50109">
    <property type="entry name" value="HIS_KIN"/>
    <property type="match status" value="1"/>
</dbReference>
<evidence type="ECO:0000259" key="9">
    <source>
        <dbReference type="PROSITE" id="PS50113"/>
    </source>
</evidence>
<dbReference type="InterPro" id="IPR036097">
    <property type="entry name" value="HisK_dim/P_sf"/>
</dbReference>
<dbReference type="SUPFAM" id="SSF55785">
    <property type="entry name" value="PYP-like sensor domain (PAS domain)"/>
    <property type="match status" value="4"/>
</dbReference>
<dbReference type="EMBL" id="JAMZEK010000003">
    <property type="protein sequence ID" value="MCP1375137.1"/>
    <property type="molecule type" value="Genomic_DNA"/>
</dbReference>
<keyword evidence="5" id="KW-0418">Kinase</keyword>
<dbReference type="SUPFAM" id="SSF55874">
    <property type="entry name" value="ATPase domain of HSP90 chaperone/DNA topoisomerase II/histidine kinase"/>
    <property type="match status" value="1"/>
</dbReference>
<evidence type="ECO:0000256" key="5">
    <source>
        <dbReference type="ARBA" id="ARBA00022777"/>
    </source>
</evidence>
<accession>A0ABT1FG41</accession>
<keyword evidence="11" id="KW-1185">Reference proteome</keyword>
<dbReference type="SMART" id="SM00388">
    <property type="entry name" value="HisKA"/>
    <property type="match status" value="1"/>
</dbReference>
<dbReference type="InterPro" id="IPR003018">
    <property type="entry name" value="GAF"/>
</dbReference>
<dbReference type="Gene3D" id="3.30.450.40">
    <property type="match status" value="1"/>
</dbReference>
<dbReference type="SMART" id="SM00091">
    <property type="entry name" value="PAS"/>
    <property type="match status" value="4"/>
</dbReference>
<feature type="domain" description="PAC" evidence="9">
    <location>
        <begin position="656"/>
        <end position="707"/>
    </location>
</feature>
<dbReference type="SMART" id="SM00086">
    <property type="entry name" value="PAC"/>
    <property type="match status" value="4"/>
</dbReference>
<keyword evidence="4" id="KW-0808">Transferase</keyword>
<dbReference type="InterPro" id="IPR004358">
    <property type="entry name" value="Sig_transdc_His_kin-like_C"/>
</dbReference>
<dbReference type="Gene3D" id="3.30.565.10">
    <property type="entry name" value="Histidine kinase-like ATPase, C-terminal domain"/>
    <property type="match status" value="1"/>
</dbReference>
<feature type="domain" description="PAS" evidence="8">
    <location>
        <begin position="281"/>
        <end position="351"/>
    </location>
</feature>
<dbReference type="PANTHER" id="PTHR43304:SF1">
    <property type="entry name" value="PAC DOMAIN-CONTAINING PROTEIN"/>
    <property type="match status" value="1"/>
</dbReference>
<evidence type="ECO:0000256" key="3">
    <source>
        <dbReference type="ARBA" id="ARBA00022553"/>
    </source>
</evidence>
<dbReference type="Gene3D" id="1.10.287.130">
    <property type="match status" value="1"/>
</dbReference>
<dbReference type="InterPro" id="IPR036890">
    <property type="entry name" value="HATPase_C_sf"/>
</dbReference>
<feature type="domain" description="PAC" evidence="9">
    <location>
        <begin position="221"/>
        <end position="273"/>
    </location>
</feature>
<feature type="domain" description="PAC" evidence="9">
    <location>
        <begin position="95"/>
        <end position="147"/>
    </location>
</feature>